<dbReference type="InterPro" id="IPR011006">
    <property type="entry name" value="CheY-like_superfamily"/>
</dbReference>
<name>A0A917I5Q3_9HYPH</name>
<dbReference type="Pfam" id="PF00072">
    <property type="entry name" value="Response_reg"/>
    <property type="match status" value="1"/>
</dbReference>
<reference evidence="10" key="2">
    <citation type="submission" date="2020-09" db="EMBL/GenBank/DDBJ databases">
        <authorList>
            <person name="Sun Q."/>
            <person name="Zhou Y."/>
        </authorList>
    </citation>
    <scope>NUCLEOTIDE SEQUENCE</scope>
    <source>
        <strain evidence="10">CGMCC 1.12214</strain>
    </source>
</reference>
<accession>A0A917I5Q3</accession>
<dbReference type="PANTHER" id="PTHR48111:SF76">
    <property type="entry name" value="TWO-COMPONENT RESPONSE REGULATOR"/>
    <property type="match status" value="1"/>
</dbReference>
<sequence>MDMKLLIVEDDKDSASYLVKAFRESGHVADHAADGLDGYALAREGDYDVLIIDRMLPKLDGLSLIHGLREQKVETPVLILSALGQVDDRVKGLRAGGDDYLPKPYAFSELLARTEVLARRRRSGPAEETRYRVGDLELDRLSHQVTRAGKPVDLQPREFRLLEYLMKHAGQVVTRTMLLENVWDYHFDPQTNVIDVHLSRLRGKVDKGFDRPLIHTVRGAGYMVRDGAR</sequence>
<dbReference type="Gene3D" id="6.10.250.690">
    <property type="match status" value="1"/>
</dbReference>
<evidence type="ECO:0000256" key="6">
    <source>
        <dbReference type="PROSITE-ProRule" id="PRU00169"/>
    </source>
</evidence>
<evidence type="ECO:0000259" key="9">
    <source>
        <dbReference type="PROSITE" id="PS51755"/>
    </source>
</evidence>
<gene>
    <name evidence="10" type="ORF">GCM10007036_13030</name>
</gene>
<dbReference type="CDD" id="cd19935">
    <property type="entry name" value="REC_OmpR_CusR-like"/>
    <property type="match status" value="1"/>
</dbReference>
<dbReference type="Proteomes" id="UP000603912">
    <property type="component" value="Unassembled WGS sequence"/>
</dbReference>
<reference evidence="10" key="1">
    <citation type="journal article" date="2014" name="Int. J. Syst. Evol. Microbiol.">
        <title>Complete genome sequence of Corynebacterium casei LMG S-19264T (=DSM 44701T), isolated from a smear-ripened cheese.</title>
        <authorList>
            <consortium name="US DOE Joint Genome Institute (JGI-PGF)"/>
            <person name="Walter F."/>
            <person name="Albersmeier A."/>
            <person name="Kalinowski J."/>
            <person name="Ruckert C."/>
        </authorList>
    </citation>
    <scope>NUCLEOTIDE SEQUENCE</scope>
    <source>
        <strain evidence="10">CGMCC 1.12214</strain>
    </source>
</reference>
<feature type="modified residue" description="4-aspartylphosphate" evidence="6">
    <location>
        <position position="53"/>
    </location>
</feature>
<dbReference type="GO" id="GO:0032993">
    <property type="term" value="C:protein-DNA complex"/>
    <property type="evidence" value="ECO:0007669"/>
    <property type="project" value="TreeGrafter"/>
</dbReference>
<keyword evidence="3" id="KW-0805">Transcription regulation</keyword>
<keyword evidence="2" id="KW-0902">Two-component regulatory system</keyword>
<keyword evidence="5" id="KW-0804">Transcription</keyword>
<dbReference type="SMART" id="SM00862">
    <property type="entry name" value="Trans_reg_C"/>
    <property type="match status" value="1"/>
</dbReference>
<evidence type="ECO:0000256" key="2">
    <source>
        <dbReference type="ARBA" id="ARBA00023012"/>
    </source>
</evidence>
<proteinExistence type="predicted"/>
<dbReference type="SUPFAM" id="SSF52172">
    <property type="entry name" value="CheY-like"/>
    <property type="match status" value="1"/>
</dbReference>
<comment type="caution">
    <text evidence="10">The sequence shown here is derived from an EMBL/GenBank/DDBJ whole genome shotgun (WGS) entry which is preliminary data.</text>
</comment>
<dbReference type="GO" id="GO:0000156">
    <property type="term" value="F:phosphorelay response regulator activity"/>
    <property type="evidence" value="ECO:0007669"/>
    <property type="project" value="TreeGrafter"/>
</dbReference>
<dbReference type="InterPro" id="IPR039420">
    <property type="entry name" value="WalR-like"/>
</dbReference>
<evidence type="ECO:0000313" key="11">
    <source>
        <dbReference type="Proteomes" id="UP000603912"/>
    </source>
</evidence>
<evidence type="ECO:0000313" key="10">
    <source>
        <dbReference type="EMBL" id="GGH14021.1"/>
    </source>
</evidence>
<keyword evidence="1 6" id="KW-0597">Phosphoprotein</keyword>
<dbReference type="PROSITE" id="PS50110">
    <property type="entry name" value="RESPONSE_REGULATORY"/>
    <property type="match status" value="1"/>
</dbReference>
<protein>
    <submittedName>
        <fullName evidence="10">DNA-binding response regulator</fullName>
    </submittedName>
</protein>
<dbReference type="GO" id="GO:0005829">
    <property type="term" value="C:cytosol"/>
    <property type="evidence" value="ECO:0007669"/>
    <property type="project" value="TreeGrafter"/>
</dbReference>
<dbReference type="PANTHER" id="PTHR48111">
    <property type="entry name" value="REGULATOR OF RPOS"/>
    <property type="match status" value="1"/>
</dbReference>
<dbReference type="SMART" id="SM00448">
    <property type="entry name" value="REC"/>
    <property type="match status" value="1"/>
</dbReference>
<dbReference type="EMBL" id="BMES01000001">
    <property type="protein sequence ID" value="GGH14021.1"/>
    <property type="molecule type" value="Genomic_DNA"/>
</dbReference>
<dbReference type="InterPro" id="IPR001867">
    <property type="entry name" value="OmpR/PhoB-type_DNA-bd"/>
</dbReference>
<feature type="DNA-binding region" description="OmpR/PhoB-type" evidence="7">
    <location>
        <begin position="128"/>
        <end position="226"/>
    </location>
</feature>
<dbReference type="AlphaFoldDB" id="A0A917I5Q3"/>
<dbReference type="Gene3D" id="1.10.10.10">
    <property type="entry name" value="Winged helix-like DNA-binding domain superfamily/Winged helix DNA-binding domain"/>
    <property type="match status" value="1"/>
</dbReference>
<organism evidence="10 11">
    <name type="scientific">Alsobacter metallidurans</name>
    <dbReference type="NCBI Taxonomy" id="340221"/>
    <lineage>
        <taxon>Bacteria</taxon>
        <taxon>Pseudomonadati</taxon>
        <taxon>Pseudomonadota</taxon>
        <taxon>Alphaproteobacteria</taxon>
        <taxon>Hyphomicrobiales</taxon>
        <taxon>Alsobacteraceae</taxon>
        <taxon>Alsobacter</taxon>
    </lineage>
</organism>
<dbReference type="PROSITE" id="PS51755">
    <property type="entry name" value="OMPR_PHOB"/>
    <property type="match status" value="1"/>
</dbReference>
<dbReference type="CDD" id="cd00383">
    <property type="entry name" value="trans_reg_C"/>
    <property type="match status" value="1"/>
</dbReference>
<dbReference type="GO" id="GO:0006355">
    <property type="term" value="P:regulation of DNA-templated transcription"/>
    <property type="evidence" value="ECO:0007669"/>
    <property type="project" value="InterPro"/>
</dbReference>
<feature type="domain" description="Response regulatory" evidence="8">
    <location>
        <begin position="4"/>
        <end position="118"/>
    </location>
</feature>
<evidence type="ECO:0000256" key="1">
    <source>
        <dbReference type="ARBA" id="ARBA00022553"/>
    </source>
</evidence>
<evidence type="ECO:0000256" key="7">
    <source>
        <dbReference type="PROSITE-ProRule" id="PRU01091"/>
    </source>
</evidence>
<keyword evidence="11" id="KW-1185">Reference proteome</keyword>
<evidence type="ECO:0000256" key="5">
    <source>
        <dbReference type="ARBA" id="ARBA00023163"/>
    </source>
</evidence>
<dbReference type="InterPro" id="IPR001789">
    <property type="entry name" value="Sig_transdc_resp-reg_receiver"/>
</dbReference>
<evidence type="ECO:0000259" key="8">
    <source>
        <dbReference type="PROSITE" id="PS50110"/>
    </source>
</evidence>
<dbReference type="FunFam" id="1.10.10.10:FF:000005">
    <property type="entry name" value="Two-component system response regulator"/>
    <property type="match status" value="1"/>
</dbReference>
<feature type="domain" description="OmpR/PhoB-type" evidence="9">
    <location>
        <begin position="128"/>
        <end position="226"/>
    </location>
</feature>
<dbReference type="Pfam" id="PF00486">
    <property type="entry name" value="Trans_reg_C"/>
    <property type="match status" value="1"/>
</dbReference>
<dbReference type="GO" id="GO:0000976">
    <property type="term" value="F:transcription cis-regulatory region binding"/>
    <property type="evidence" value="ECO:0007669"/>
    <property type="project" value="TreeGrafter"/>
</dbReference>
<dbReference type="Gene3D" id="3.40.50.2300">
    <property type="match status" value="1"/>
</dbReference>
<evidence type="ECO:0000256" key="3">
    <source>
        <dbReference type="ARBA" id="ARBA00023015"/>
    </source>
</evidence>
<evidence type="ECO:0000256" key="4">
    <source>
        <dbReference type="ARBA" id="ARBA00023125"/>
    </source>
</evidence>
<dbReference type="InterPro" id="IPR036388">
    <property type="entry name" value="WH-like_DNA-bd_sf"/>
</dbReference>
<keyword evidence="4 7" id="KW-0238">DNA-binding</keyword>